<keyword evidence="4" id="KW-0238">DNA-binding</keyword>
<evidence type="ECO:0000256" key="3">
    <source>
        <dbReference type="ARBA" id="ARBA00022578"/>
    </source>
</evidence>
<gene>
    <name evidence="6" type="ORF">SAMN04488523_11289</name>
</gene>
<evidence type="ECO:0000256" key="5">
    <source>
        <dbReference type="ARBA" id="ARBA00023172"/>
    </source>
</evidence>
<evidence type="ECO:0000256" key="1">
    <source>
        <dbReference type="ARBA" id="ARBA00002190"/>
    </source>
</evidence>
<evidence type="ECO:0000256" key="4">
    <source>
        <dbReference type="ARBA" id="ARBA00023125"/>
    </source>
</evidence>
<dbReference type="GO" id="GO:0004803">
    <property type="term" value="F:transposase activity"/>
    <property type="evidence" value="ECO:0007669"/>
    <property type="project" value="InterPro"/>
</dbReference>
<dbReference type="InterPro" id="IPR001207">
    <property type="entry name" value="Transposase_mutator"/>
</dbReference>
<evidence type="ECO:0000256" key="2">
    <source>
        <dbReference type="ARBA" id="ARBA00010961"/>
    </source>
</evidence>
<dbReference type="AlphaFoldDB" id="A0A1I2EKY3"/>
<keyword evidence="7" id="KW-1185">Reference proteome</keyword>
<sequence length="95" mass="10729">MTKVMIAETGALKAAAAKVLRVTTQRCRANFMRNALACVGKKDRQIFTAVLRTAFDHEKLAESKDHWARLIEVFQPRHSNLAELTRRGEDGVLSY</sequence>
<dbReference type="GO" id="GO:0006313">
    <property type="term" value="P:DNA transposition"/>
    <property type="evidence" value="ECO:0007669"/>
    <property type="project" value="InterPro"/>
</dbReference>
<dbReference type="STRING" id="74348.SAMN04488523_11289"/>
<comment type="similarity">
    <text evidence="2">Belongs to the transposase mutator family.</text>
</comment>
<dbReference type="GO" id="GO:0003677">
    <property type="term" value="F:DNA binding"/>
    <property type="evidence" value="ECO:0007669"/>
    <property type="project" value="UniProtKB-KW"/>
</dbReference>
<reference evidence="6 7" key="1">
    <citation type="submission" date="2016-10" db="EMBL/GenBank/DDBJ databases">
        <authorList>
            <person name="de Groot N.N."/>
        </authorList>
    </citation>
    <scope>NUCLEOTIDE SEQUENCE [LARGE SCALE GENOMIC DNA]</scope>
    <source>
        <strain evidence="6 7">DSM 11443</strain>
    </source>
</reference>
<dbReference type="Pfam" id="PF00872">
    <property type="entry name" value="Transposase_mut"/>
    <property type="match status" value="1"/>
</dbReference>
<dbReference type="RefSeq" id="WP_093924886.1">
    <property type="nucleotide sequence ID" value="NZ_FOMW01000012.1"/>
</dbReference>
<organism evidence="6 7">
    <name type="scientific">Sulfitobacter brevis</name>
    <dbReference type="NCBI Taxonomy" id="74348"/>
    <lineage>
        <taxon>Bacteria</taxon>
        <taxon>Pseudomonadati</taxon>
        <taxon>Pseudomonadota</taxon>
        <taxon>Alphaproteobacteria</taxon>
        <taxon>Rhodobacterales</taxon>
        <taxon>Roseobacteraceae</taxon>
        <taxon>Sulfitobacter</taxon>
    </lineage>
</organism>
<evidence type="ECO:0000313" key="6">
    <source>
        <dbReference type="EMBL" id="SFE93363.1"/>
    </source>
</evidence>
<accession>A0A1I2EKY3</accession>
<keyword evidence="5" id="KW-0233">DNA recombination</keyword>
<keyword evidence="3" id="KW-0815">Transposition</keyword>
<name>A0A1I2EKY3_9RHOB</name>
<protein>
    <submittedName>
        <fullName evidence="6">Transposase, Mutator family</fullName>
    </submittedName>
</protein>
<dbReference type="EMBL" id="FOMW01000012">
    <property type="protein sequence ID" value="SFE93363.1"/>
    <property type="molecule type" value="Genomic_DNA"/>
</dbReference>
<dbReference type="OrthoDB" id="9793302at2"/>
<dbReference type="Proteomes" id="UP000198977">
    <property type="component" value="Unassembled WGS sequence"/>
</dbReference>
<comment type="function">
    <text evidence="1">Required for the transposition of the insertion element.</text>
</comment>
<proteinExistence type="inferred from homology"/>
<evidence type="ECO:0000313" key="7">
    <source>
        <dbReference type="Proteomes" id="UP000198977"/>
    </source>
</evidence>